<dbReference type="RefSeq" id="WP_271313951.1">
    <property type="nucleotide sequence ID" value="NZ_JAAGKO020000033.1"/>
</dbReference>
<reference evidence="4 5" key="1">
    <citation type="submission" date="2023-05" db="EMBL/GenBank/DDBJ databases">
        <title>Streptantibioticus silvisoli sp. nov., acidotolerant actinomycetes 1 from pine litter.</title>
        <authorList>
            <person name="Swiecimska M."/>
            <person name="Golinska P."/>
            <person name="Sangal V."/>
            <person name="Wachnowicz B."/>
            <person name="Goodfellow M."/>
        </authorList>
    </citation>
    <scope>NUCLEOTIDE SEQUENCE</scope>
    <source>
        <strain evidence="4">SL13</strain>
        <strain evidence="3 5">SL54</strain>
    </source>
</reference>
<dbReference type="AlphaFoldDB" id="A0AA90H9Y7"/>
<keyword evidence="1" id="KW-1133">Transmembrane helix</keyword>
<name>A0AA90H9Y7_9ACTN</name>
<dbReference type="EMBL" id="JAAGKO020000033">
    <property type="protein sequence ID" value="MDI5965345.1"/>
    <property type="molecule type" value="Genomic_DNA"/>
</dbReference>
<evidence type="ECO:0000313" key="3">
    <source>
        <dbReference type="EMBL" id="MDI5965345.1"/>
    </source>
</evidence>
<evidence type="ECO:0000259" key="2">
    <source>
        <dbReference type="Pfam" id="PF10756"/>
    </source>
</evidence>
<protein>
    <submittedName>
        <fullName evidence="4">PH domain-containing protein</fullName>
    </submittedName>
</protein>
<dbReference type="Proteomes" id="UP001156398">
    <property type="component" value="Unassembled WGS sequence"/>
</dbReference>
<evidence type="ECO:0000256" key="1">
    <source>
        <dbReference type="SAM" id="Phobius"/>
    </source>
</evidence>
<gene>
    <name evidence="3" type="ORF">POF43_021895</name>
    <name evidence="4" type="ORF">POF50_026600</name>
</gene>
<dbReference type="InterPro" id="IPR019692">
    <property type="entry name" value="CFP-6_PH"/>
</dbReference>
<feature type="transmembrane region" description="Helical" evidence="1">
    <location>
        <begin position="68"/>
        <end position="90"/>
    </location>
</feature>
<feature type="domain" description="Low molecular weight protein antigen 6 PH" evidence="2">
    <location>
        <begin position="85"/>
        <end position="148"/>
    </location>
</feature>
<proteinExistence type="predicted"/>
<dbReference type="Pfam" id="PF10756">
    <property type="entry name" value="bPH_6"/>
    <property type="match status" value="1"/>
</dbReference>
<feature type="transmembrane region" description="Helical" evidence="1">
    <location>
        <begin position="34"/>
        <end position="56"/>
    </location>
</feature>
<keyword evidence="1" id="KW-0812">Transmembrane</keyword>
<evidence type="ECO:0000313" key="5">
    <source>
        <dbReference type="Proteomes" id="UP001156398"/>
    </source>
</evidence>
<keyword evidence="1" id="KW-0472">Membrane</keyword>
<organism evidence="4">
    <name type="scientific">Streptantibioticus silvisoli</name>
    <dbReference type="NCBI Taxonomy" id="2705255"/>
    <lineage>
        <taxon>Bacteria</taxon>
        <taxon>Bacillati</taxon>
        <taxon>Actinomycetota</taxon>
        <taxon>Actinomycetes</taxon>
        <taxon>Kitasatosporales</taxon>
        <taxon>Streptomycetaceae</taxon>
        <taxon>Streptantibioticus</taxon>
    </lineage>
</organism>
<accession>A0AA90H9Y7</accession>
<comment type="caution">
    <text evidence="4">The sequence shown here is derived from an EMBL/GenBank/DDBJ whole genome shotgun (WGS) entry which is preliminary data.</text>
</comment>
<sequence length="180" mass="19909">MSLPHATANRRPAGADDPVRRLGRRWRRPYPLGPFRVGPAACLLVLVTYLLVAAFVDRLAGDSSATVSLLVGAVLLTAVALRMLRVGVWVSGDGLRTVRLLRTSTLPWDRVASVRTVQQPVRWLYLPRTVQGQALVVRRTDGAVLPVLLTDRCPDFLGRPERFDRAADAVEGWARLLRRG</sequence>
<keyword evidence="5" id="KW-1185">Reference proteome</keyword>
<dbReference type="EMBL" id="JABXJJ020000038">
    <property type="protein sequence ID" value="MDI5972872.1"/>
    <property type="molecule type" value="Genomic_DNA"/>
</dbReference>
<evidence type="ECO:0000313" key="4">
    <source>
        <dbReference type="EMBL" id="MDI5972872.1"/>
    </source>
</evidence>